<dbReference type="GO" id="GO:0006730">
    <property type="term" value="P:one-carbon metabolic process"/>
    <property type="evidence" value="ECO:0007669"/>
    <property type="project" value="UniProtKB-KW"/>
</dbReference>
<dbReference type="PANTHER" id="PTHR48069">
    <property type="entry name" value="DIHYDROFOLATE REDUCTASE"/>
    <property type="match status" value="1"/>
</dbReference>
<organism evidence="9 10">
    <name type="scientific">Coemansia guatemalensis</name>
    <dbReference type="NCBI Taxonomy" id="2761395"/>
    <lineage>
        <taxon>Eukaryota</taxon>
        <taxon>Fungi</taxon>
        <taxon>Fungi incertae sedis</taxon>
        <taxon>Zoopagomycota</taxon>
        <taxon>Kickxellomycotina</taxon>
        <taxon>Kickxellomycetes</taxon>
        <taxon>Kickxellales</taxon>
        <taxon>Kickxellaceae</taxon>
        <taxon>Coemansia</taxon>
    </lineage>
</organism>
<dbReference type="InterPro" id="IPR001796">
    <property type="entry name" value="DHFR_dom"/>
</dbReference>
<evidence type="ECO:0000256" key="4">
    <source>
        <dbReference type="ARBA" id="ARBA00022563"/>
    </source>
</evidence>
<proteinExistence type="inferred from homology"/>
<dbReference type="InterPro" id="IPR012259">
    <property type="entry name" value="DHFR"/>
</dbReference>
<evidence type="ECO:0000313" key="9">
    <source>
        <dbReference type="EMBL" id="KAJ2799696.1"/>
    </source>
</evidence>
<dbReference type="PROSITE" id="PS51330">
    <property type="entry name" value="DHFR_2"/>
    <property type="match status" value="1"/>
</dbReference>
<evidence type="ECO:0000256" key="2">
    <source>
        <dbReference type="ARBA" id="ARBA00012856"/>
    </source>
</evidence>
<gene>
    <name evidence="9" type="primary">DFR1</name>
    <name evidence="9" type="ORF">H4R20_004334</name>
</gene>
<dbReference type="Pfam" id="PF00186">
    <property type="entry name" value="DHFR_1"/>
    <property type="match status" value="1"/>
</dbReference>
<dbReference type="GO" id="GO:0046654">
    <property type="term" value="P:tetrahydrofolate biosynthetic process"/>
    <property type="evidence" value="ECO:0007669"/>
    <property type="project" value="InterPro"/>
</dbReference>
<keyword evidence="10" id="KW-1185">Reference proteome</keyword>
<name>A0A9W8HS87_9FUNG</name>
<protein>
    <recommendedName>
        <fullName evidence="3">Dihydrofolate reductase</fullName>
        <ecNumber evidence="2">1.5.1.3</ecNumber>
    </recommendedName>
</protein>
<dbReference type="Proteomes" id="UP001140094">
    <property type="component" value="Unassembled WGS sequence"/>
</dbReference>
<keyword evidence="5" id="KW-0521">NADP</keyword>
<keyword evidence="4" id="KW-0554">One-carbon metabolism</keyword>
<dbReference type="AlphaFoldDB" id="A0A9W8HS87"/>
<feature type="domain" description="DHFR" evidence="8">
    <location>
        <begin position="5"/>
        <end position="209"/>
    </location>
</feature>
<evidence type="ECO:0000256" key="7">
    <source>
        <dbReference type="RuleBase" id="RU004474"/>
    </source>
</evidence>
<evidence type="ECO:0000313" key="10">
    <source>
        <dbReference type="Proteomes" id="UP001140094"/>
    </source>
</evidence>
<keyword evidence="6 9" id="KW-0560">Oxidoreductase</keyword>
<dbReference type="InterPro" id="IPR017925">
    <property type="entry name" value="DHFR_CS"/>
</dbReference>
<dbReference type="CDD" id="cd00209">
    <property type="entry name" value="DHFR"/>
    <property type="match status" value="1"/>
</dbReference>
<dbReference type="GO" id="GO:0005739">
    <property type="term" value="C:mitochondrion"/>
    <property type="evidence" value="ECO:0007669"/>
    <property type="project" value="TreeGrafter"/>
</dbReference>
<dbReference type="InterPro" id="IPR024072">
    <property type="entry name" value="DHFR-like_dom_sf"/>
</dbReference>
<dbReference type="GO" id="GO:0046655">
    <property type="term" value="P:folic acid metabolic process"/>
    <property type="evidence" value="ECO:0007669"/>
    <property type="project" value="TreeGrafter"/>
</dbReference>
<sequence length="215" mass="24309">MSSKTLVLVAAAAAKNNGIGLNGDLPWRLRKELAYFTRVTKFISNTDATSSKIPTMNACILGRKSWESIPRKYRPLDGRYNIVVTRNRQLLDAEKPPFSITQPSIPAALAHIDELNASADHVRIDRVFVVGGASVYEEAMHMPDRHIQILLTKVHFDAADSCDTFFPKVDPDRFRLQPHTRLEEVVGFEVPQARQSEAGIEYEFQLFEKWPIQST</sequence>
<evidence type="ECO:0000256" key="3">
    <source>
        <dbReference type="ARBA" id="ARBA00018886"/>
    </source>
</evidence>
<comment type="caution">
    <text evidence="9">The sequence shown here is derived from an EMBL/GenBank/DDBJ whole genome shotgun (WGS) entry which is preliminary data.</text>
</comment>
<comment type="pathway">
    <text evidence="1">Cofactor biosynthesis; tetrahydrofolate biosynthesis; 5,6,7,8-tetrahydrofolate from 7,8-dihydrofolate: step 1/1.</text>
</comment>
<evidence type="ECO:0000259" key="8">
    <source>
        <dbReference type="PROSITE" id="PS51330"/>
    </source>
</evidence>
<evidence type="ECO:0000256" key="1">
    <source>
        <dbReference type="ARBA" id="ARBA00004903"/>
    </source>
</evidence>
<dbReference type="GO" id="GO:0046452">
    <property type="term" value="P:dihydrofolate metabolic process"/>
    <property type="evidence" value="ECO:0007669"/>
    <property type="project" value="TreeGrafter"/>
</dbReference>
<dbReference type="EC" id="1.5.1.3" evidence="2"/>
<dbReference type="PANTHER" id="PTHR48069:SF3">
    <property type="entry name" value="DIHYDROFOLATE REDUCTASE"/>
    <property type="match status" value="1"/>
</dbReference>
<comment type="similarity">
    <text evidence="7">Belongs to the dihydrofolate reductase family.</text>
</comment>
<dbReference type="GO" id="GO:0004146">
    <property type="term" value="F:dihydrofolate reductase activity"/>
    <property type="evidence" value="ECO:0007669"/>
    <property type="project" value="UniProtKB-EC"/>
</dbReference>
<dbReference type="EMBL" id="JANBUO010001131">
    <property type="protein sequence ID" value="KAJ2799696.1"/>
    <property type="molecule type" value="Genomic_DNA"/>
</dbReference>
<accession>A0A9W8HS87</accession>
<dbReference type="OrthoDB" id="414698at2759"/>
<evidence type="ECO:0000256" key="5">
    <source>
        <dbReference type="ARBA" id="ARBA00022857"/>
    </source>
</evidence>
<dbReference type="Gene3D" id="3.40.430.10">
    <property type="entry name" value="Dihydrofolate Reductase, subunit A"/>
    <property type="match status" value="1"/>
</dbReference>
<dbReference type="PRINTS" id="PR00070">
    <property type="entry name" value="DHFR"/>
</dbReference>
<dbReference type="GO" id="GO:0050661">
    <property type="term" value="F:NADP binding"/>
    <property type="evidence" value="ECO:0007669"/>
    <property type="project" value="InterPro"/>
</dbReference>
<dbReference type="PROSITE" id="PS00075">
    <property type="entry name" value="DHFR_1"/>
    <property type="match status" value="1"/>
</dbReference>
<reference evidence="9" key="1">
    <citation type="submission" date="2022-07" db="EMBL/GenBank/DDBJ databases">
        <title>Phylogenomic reconstructions and comparative analyses of Kickxellomycotina fungi.</title>
        <authorList>
            <person name="Reynolds N.K."/>
            <person name="Stajich J.E."/>
            <person name="Barry K."/>
            <person name="Grigoriev I.V."/>
            <person name="Crous P."/>
            <person name="Smith M.E."/>
        </authorList>
    </citation>
    <scope>NUCLEOTIDE SEQUENCE</scope>
    <source>
        <strain evidence="9">NRRL 1565</strain>
    </source>
</reference>
<dbReference type="SUPFAM" id="SSF53597">
    <property type="entry name" value="Dihydrofolate reductase-like"/>
    <property type="match status" value="1"/>
</dbReference>
<evidence type="ECO:0000256" key="6">
    <source>
        <dbReference type="ARBA" id="ARBA00023002"/>
    </source>
</evidence>